<dbReference type="SMART" id="SM01117">
    <property type="entry name" value="Cyt-b5"/>
    <property type="match status" value="1"/>
</dbReference>
<name>A0A4C2E726_9SACH</name>
<organism evidence="4 5">
    <name type="scientific">Zygosaccharomyces mellis</name>
    <dbReference type="NCBI Taxonomy" id="42258"/>
    <lineage>
        <taxon>Eukaryota</taxon>
        <taxon>Fungi</taxon>
        <taxon>Dikarya</taxon>
        <taxon>Ascomycota</taxon>
        <taxon>Saccharomycotina</taxon>
        <taxon>Saccharomycetes</taxon>
        <taxon>Saccharomycetales</taxon>
        <taxon>Saccharomycetaceae</taxon>
        <taxon>Zygosaccharomyces</taxon>
    </lineage>
</organism>
<dbReference type="InterPro" id="IPR036400">
    <property type="entry name" value="Cyt_B5-like_heme/steroid_sf"/>
</dbReference>
<sequence>MSFLVNFFLGGYNTSKDPTSVNEVSDAADQGSKSNDGPVVEGRFFPRTLYKYNGHDHENILIAVKGEVFDCSSGRQFYGPSGPYSSFAGHDASRGLALNSFDLETVRGWDQPMDPLDDLTPQQQESLDGWYDFFKDKYPRLGTLEAEPGVNK</sequence>
<dbReference type="GO" id="GO:0016020">
    <property type="term" value="C:membrane"/>
    <property type="evidence" value="ECO:0007669"/>
    <property type="project" value="TreeGrafter"/>
</dbReference>
<dbReference type="PANTHER" id="PTHR10281">
    <property type="entry name" value="MEMBRANE-ASSOCIATED PROGESTERONE RECEPTOR COMPONENT-RELATED"/>
    <property type="match status" value="1"/>
</dbReference>
<evidence type="ECO:0000256" key="1">
    <source>
        <dbReference type="ARBA" id="ARBA00038357"/>
    </source>
</evidence>
<reference evidence="4 5" key="1">
    <citation type="submission" date="2019-01" db="EMBL/GenBank/DDBJ databases">
        <title>Draft Genome Sequencing of Zygosaccharomyces mellis Ca-7.</title>
        <authorList>
            <person name="Shiwa Y."/>
            <person name="Kanesaki Y."/>
            <person name="Ishige T."/>
            <person name="Mura K."/>
            <person name="Hori T."/>
            <person name="Tamura T."/>
        </authorList>
    </citation>
    <scope>NUCLEOTIDE SEQUENCE [LARGE SCALE GENOMIC DNA]</scope>
    <source>
        <strain evidence="4 5">Ca-7</strain>
    </source>
</reference>
<dbReference type="SUPFAM" id="SSF55856">
    <property type="entry name" value="Cytochrome b5-like heme/steroid binding domain"/>
    <property type="match status" value="1"/>
</dbReference>
<dbReference type="Pfam" id="PF00173">
    <property type="entry name" value="Cyt-b5"/>
    <property type="match status" value="1"/>
</dbReference>
<dbReference type="FunFam" id="3.10.120.10:FF:000003">
    <property type="entry name" value="membrane-associated progesterone receptor component 1"/>
    <property type="match status" value="1"/>
</dbReference>
<evidence type="ECO:0000313" key="4">
    <source>
        <dbReference type="EMBL" id="GCE97808.1"/>
    </source>
</evidence>
<dbReference type="GO" id="GO:0020037">
    <property type="term" value="F:heme binding"/>
    <property type="evidence" value="ECO:0007669"/>
    <property type="project" value="UniProtKB-ARBA"/>
</dbReference>
<gene>
    <name evidence="4" type="ORF">ZYGM_001710</name>
</gene>
<comment type="similarity">
    <text evidence="1">Belongs to the cytochrome b5 family. MAPR subfamily.</text>
</comment>
<dbReference type="Gene3D" id="3.10.120.10">
    <property type="entry name" value="Cytochrome b5-like heme/steroid binding domain"/>
    <property type="match status" value="1"/>
</dbReference>
<comment type="caution">
    <text evidence="4">The sequence shown here is derived from an EMBL/GenBank/DDBJ whole genome shotgun (WGS) entry which is preliminary data.</text>
</comment>
<accession>A0A4C2E726</accession>
<dbReference type="GO" id="GO:0012505">
    <property type="term" value="C:endomembrane system"/>
    <property type="evidence" value="ECO:0007669"/>
    <property type="project" value="TreeGrafter"/>
</dbReference>
<dbReference type="InterPro" id="IPR001199">
    <property type="entry name" value="Cyt_B5-like_heme/steroid-bd"/>
</dbReference>
<dbReference type="AlphaFoldDB" id="A0A4C2E726"/>
<evidence type="ECO:0000259" key="3">
    <source>
        <dbReference type="SMART" id="SM01117"/>
    </source>
</evidence>
<feature type="domain" description="Cytochrome b5 heme-binding" evidence="3">
    <location>
        <begin position="44"/>
        <end position="145"/>
    </location>
</feature>
<dbReference type="EMBL" id="BIMX01000003">
    <property type="protein sequence ID" value="GCE97808.1"/>
    <property type="molecule type" value="Genomic_DNA"/>
</dbReference>
<protein>
    <recommendedName>
        <fullName evidence="3">Cytochrome b5 heme-binding domain-containing protein</fullName>
    </recommendedName>
</protein>
<feature type="region of interest" description="Disordered" evidence="2">
    <location>
        <begin position="19"/>
        <end position="39"/>
    </location>
</feature>
<evidence type="ECO:0000256" key="2">
    <source>
        <dbReference type="SAM" id="MobiDB-lite"/>
    </source>
</evidence>
<proteinExistence type="inferred from homology"/>
<dbReference type="Proteomes" id="UP000301737">
    <property type="component" value="Unassembled WGS sequence"/>
</dbReference>
<evidence type="ECO:0000313" key="5">
    <source>
        <dbReference type="Proteomes" id="UP000301737"/>
    </source>
</evidence>
<dbReference type="InterPro" id="IPR050577">
    <property type="entry name" value="MAPR/NEUFC/NENF-like"/>
</dbReference>
<dbReference type="OrthoDB" id="547796at2759"/>
<dbReference type="PANTHER" id="PTHR10281:SF76">
    <property type="entry name" value="CALCUTTA CUP-RELATED"/>
    <property type="match status" value="1"/>
</dbReference>
<keyword evidence="5" id="KW-1185">Reference proteome</keyword>